<name>A0A225WMB9_9STRA</name>
<dbReference type="AlphaFoldDB" id="A0A225WMB9"/>
<organism evidence="1 2">
    <name type="scientific">Phytophthora megakarya</name>
    <dbReference type="NCBI Taxonomy" id="4795"/>
    <lineage>
        <taxon>Eukaryota</taxon>
        <taxon>Sar</taxon>
        <taxon>Stramenopiles</taxon>
        <taxon>Oomycota</taxon>
        <taxon>Peronosporomycetes</taxon>
        <taxon>Peronosporales</taxon>
        <taxon>Peronosporaceae</taxon>
        <taxon>Phytophthora</taxon>
    </lineage>
</organism>
<proteinExistence type="predicted"/>
<dbReference type="Proteomes" id="UP000198211">
    <property type="component" value="Unassembled WGS sequence"/>
</dbReference>
<accession>A0A225WMB9</accession>
<comment type="caution">
    <text evidence="1">The sequence shown here is derived from an EMBL/GenBank/DDBJ whole genome shotgun (WGS) entry which is preliminary data.</text>
</comment>
<dbReference type="EMBL" id="NBNE01000656">
    <property type="protein sequence ID" value="OWZ18010.1"/>
    <property type="molecule type" value="Genomic_DNA"/>
</dbReference>
<keyword evidence="2" id="KW-1185">Reference proteome</keyword>
<protein>
    <submittedName>
        <fullName evidence="1">Uncharacterized protein</fullName>
    </submittedName>
</protein>
<evidence type="ECO:0000313" key="1">
    <source>
        <dbReference type="EMBL" id="OWZ18010.1"/>
    </source>
</evidence>
<gene>
    <name evidence="1" type="ORF">PHMEG_0007969</name>
</gene>
<evidence type="ECO:0000313" key="2">
    <source>
        <dbReference type="Proteomes" id="UP000198211"/>
    </source>
</evidence>
<sequence length="379" mass="42847">MILAFSSDIYETTSRPITFKTTNRRFEDFKNRRLTQDTPAGETTTLKEEWDDNARVLPGYEGYRRTWDLTQADEATSLVVLLREWILLGKSQLSQAEVEKRWLAFDFGSNSCSRPTASAMPGMNTEPTKTCCYASFKEAVSGSPTSLKDVKAQRQSPEELISLQEIYDLCTAPAKPTTSLREMTPDENKAMDMIFAGDLEVPGIPTFLMNVLSKADLAAFENVFETQTEYTVNGQHRDGLAGVFLLVLLYDYTTMHDETDEHGLKQLVRLDSYALTVQVSHREIKADELLQILDTVMEVPIHSVQRVTRDMGEVTAEPGMFSSPYRRGRLHSDDAITGSGWIYNRFCSTTHSSLRLLHIATIAFSAGSQRRKQQRFLIH</sequence>
<reference evidence="2" key="1">
    <citation type="submission" date="2017-03" db="EMBL/GenBank/DDBJ databases">
        <title>Phytopthora megakarya and P. palmivora, two closely related causual agents of cacao black pod achieved similar genome size and gene model numbers by different mechanisms.</title>
        <authorList>
            <person name="Ali S."/>
            <person name="Shao J."/>
            <person name="Larry D.J."/>
            <person name="Kronmiller B."/>
            <person name="Shen D."/>
            <person name="Strem M.D."/>
            <person name="Melnick R.L."/>
            <person name="Guiltinan M.J."/>
            <person name="Tyler B.M."/>
            <person name="Meinhardt L.W."/>
            <person name="Bailey B.A."/>
        </authorList>
    </citation>
    <scope>NUCLEOTIDE SEQUENCE [LARGE SCALE GENOMIC DNA]</scope>
    <source>
        <strain evidence="2">zdho120</strain>
    </source>
</reference>
<dbReference type="OrthoDB" id="10613542at2759"/>